<accession>A0A8J7I607</accession>
<evidence type="ECO:0000313" key="1">
    <source>
        <dbReference type="EMBL" id="MBH8576616.1"/>
    </source>
</evidence>
<dbReference type="AlphaFoldDB" id="A0A8J7I607"/>
<reference evidence="1 2" key="1">
    <citation type="journal article" date="2021" name="Int. J. Syst. Evol. Microbiol.">
        <title>Amazonocrinis nigriterrae gen. nov., sp. nov., Atlanticothrix silvestris gen. nov., sp. nov. and Dendronalium phyllosphericum gen. nov., sp. nov., nostocacean cyanobacteria from Brazilian environments.</title>
        <authorList>
            <person name="Alvarenga D.O."/>
            <person name="Andreote A.P.D."/>
            <person name="Branco L.H.Z."/>
            <person name="Delbaje E."/>
            <person name="Cruz R.B."/>
            <person name="Varani A.M."/>
            <person name="Fiore M.F."/>
        </authorList>
    </citation>
    <scope>NUCLEOTIDE SEQUENCE [LARGE SCALE GENOMIC DNA]</scope>
    <source>
        <strain evidence="1 2">CENA369</strain>
    </source>
</reference>
<sequence length="129" mass="14162">MFSSEKVRSISSTLPSLTLSDLQLLKEEIESIIKANNVKDIEFELTTSFKTSESISNKIVEEALALQGVELSNTPSLTVSTGTLDNTTKSAESVQKPSRPLGIWKGQIEISEDFYKTSSDILSDFGIQE</sequence>
<comment type="caution">
    <text evidence="1">The sequence shown here is derived from an EMBL/GenBank/DDBJ whole genome shotgun (WGS) entry which is preliminary data.</text>
</comment>
<organism evidence="1 2">
    <name type="scientific">Dendronalium phyllosphericum CENA369</name>
    <dbReference type="NCBI Taxonomy" id="1725256"/>
    <lineage>
        <taxon>Bacteria</taxon>
        <taxon>Bacillati</taxon>
        <taxon>Cyanobacteriota</taxon>
        <taxon>Cyanophyceae</taxon>
        <taxon>Nostocales</taxon>
        <taxon>Nostocaceae</taxon>
        <taxon>Dendronalium</taxon>
        <taxon>Dendronalium phyllosphericum</taxon>
    </lineage>
</organism>
<proteinExistence type="predicted"/>
<keyword evidence="2" id="KW-1185">Reference proteome</keyword>
<protein>
    <submittedName>
        <fullName evidence="1">Uncharacterized protein</fullName>
    </submittedName>
</protein>
<evidence type="ECO:0000313" key="2">
    <source>
        <dbReference type="Proteomes" id="UP000662314"/>
    </source>
</evidence>
<dbReference type="EMBL" id="JAECZA010000234">
    <property type="protein sequence ID" value="MBH8576616.1"/>
    <property type="molecule type" value="Genomic_DNA"/>
</dbReference>
<dbReference type="RefSeq" id="WP_214435345.1">
    <property type="nucleotide sequence ID" value="NZ_CAWPUQ010000162.1"/>
</dbReference>
<dbReference type="Proteomes" id="UP000662314">
    <property type="component" value="Unassembled WGS sequence"/>
</dbReference>
<gene>
    <name evidence="1" type="ORF">I8752_27235</name>
</gene>
<name>A0A8J7I607_9NOST</name>